<dbReference type="Gene3D" id="6.10.250.3250">
    <property type="match status" value="1"/>
</dbReference>
<dbReference type="NCBIfam" id="TIGR01077">
    <property type="entry name" value="L13_A_E"/>
    <property type="match status" value="1"/>
</dbReference>
<evidence type="ECO:0000313" key="7">
    <source>
        <dbReference type="Proteomes" id="UP000887229"/>
    </source>
</evidence>
<gene>
    <name evidence="6" type="ORF">F5Z01DRAFT_624709</name>
</gene>
<name>A0A9P7ZJ37_9HYPO</name>
<dbReference type="InterPro" id="IPR005822">
    <property type="entry name" value="Ribosomal_uL13"/>
</dbReference>
<dbReference type="InterPro" id="IPR036899">
    <property type="entry name" value="Ribosomal_uL13_sf"/>
</dbReference>
<dbReference type="SUPFAM" id="SSF52161">
    <property type="entry name" value="Ribosomal protein L13"/>
    <property type="match status" value="1"/>
</dbReference>
<dbReference type="EMBL" id="MU251259">
    <property type="protein sequence ID" value="KAG9252940.1"/>
    <property type="molecule type" value="Genomic_DNA"/>
</dbReference>
<evidence type="ECO:0000256" key="5">
    <source>
        <dbReference type="RuleBase" id="RU003877"/>
    </source>
</evidence>
<protein>
    <submittedName>
        <fullName evidence="6">60S ribosomal protein l16</fullName>
    </submittedName>
</protein>
<dbReference type="FunFam" id="3.90.1180.10:FF:000002">
    <property type="entry name" value="60S ribosomal protein L16"/>
    <property type="match status" value="1"/>
</dbReference>
<sequence>MEAPREWHIAQPYRDRHLWEEPSASEQSADHFPLQVVIDGKGHLLGRLASLVAKQLLNGQKIVVVRCEALNISGEFFRAKLKWAAHMRRITRYNPTRGGPFHFRAPSRIFYKAVRGMIPHKTARGAAALERLKVFEGVPPPYDKQKKVVVPQALRVLRLQPGRKYCTVGRLSHENGWKYQDVVARLEDRRKAKAQAYYERRLTHEKQLTEAKKNAKTNPETVKALAAYGH</sequence>
<dbReference type="GO" id="GO:0022625">
    <property type="term" value="C:cytosolic large ribosomal subunit"/>
    <property type="evidence" value="ECO:0007669"/>
    <property type="project" value="TreeGrafter"/>
</dbReference>
<evidence type="ECO:0000256" key="1">
    <source>
        <dbReference type="ARBA" id="ARBA00004021"/>
    </source>
</evidence>
<dbReference type="Proteomes" id="UP000887229">
    <property type="component" value="Unassembled WGS sequence"/>
</dbReference>
<dbReference type="GO" id="GO:0017148">
    <property type="term" value="P:negative regulation of translation"/>
    <property type="evidence" value="ECO:0007669"/>
    <property type="project" value="TreeGrafter"/>
</dbReference>
<dbReference type="Gene3D" id="3.90.1180.10">
    <property type="entry name" value="Ribosomal protein L13"/>
    <property type="match status" value="1"/>
</dbReference>
<comment type="caution">
    <text evidence="6">The sequence shown here is derived from an EMBL/GenBank/DDBJ whole genome shotgun (WGS) entry which is preliminary data.</text>
</comment>
<comment type="function">
    <text evidence="1">Component of the ribosome, a large ribonucleoprotein complex responsible for the synthesis of proteins in the cell. The small ribosomal subunit (SSU) binds messenger RNAs (mRNAs) and translates the encoded message by selecting cognate aminoacyl-transfer RNA (tRNA) molecules. The large subunit (LSU) contains the ribosomal catalytic site termed the peptidyl transferase center (PTC), which catalyzes the formation of peptide bonds, thereby polymerizing the amino acids delivered by tRNAs into a polypeptide chain. The nascent polypeptides leave the ribosome through a tunnel in the LSU and interact with protein factors that function in enzymatic processing, targeting, and the membrane insertion of nascent chains at the exit of the ribosomal tunnel.</text>
</comment>
<dbReference type="OrthoDB" id="1882297at2759"/>
<keyword evidence="3 5" id="KW-0689">Ribosomal protein</keyword>
<dbReference type="HAMAP" id="MF_01366">
    <property type="entry name" value="Ribosomal_uL13"/>
    <property type="match status" value="1"/>
</dbReference>
<dbReference type="PROSITE" id="PS00783">
    <property type="entry name" value="RIBOSOMAL_L13"/>
    <property type="match status" value="1"/>
</dbReference>
<dbReference type="InterPro" id="IPR023563">
    <property type="entry name" value="Ribosomal_uL13_CS"/>
</dbReference>
<reference evidence="6" key="1">
    <citation type="journal article" date="2021" name="IMA Fungus">
        <title>Genomic characterization of three marine fungi, including Emericellopsis atlantica sp. nov. with signatures of a generalist lifestyle and marine biomass degradation.</title>
        <authorList>
            <person name="Hagestad O.C."/>
            <person name="Hou L."/>
            <person name="Andersen J.H."/>
            <person name="Hansen E.H."/>
            <person name="Altermark B."/>
            <person name="Li C."/>
            <person name="Kuhnert E."/>
            <person name="Cox R.J."/>
            <person name="Crous P.W."/>
            <person name="Spatafora J.W."/>
            <person name="Lail K."/>
            <person name="Amirebrahimi M."/>
            <person name="Lipzen A."/>
            <person name="Pangilinan J."/>
            <person name="Andreopoulos W."/>
            <person name="Hayes R.D."/>
            <person name="Ng V."/>
            <person name="Grigoriev I.V."/>
            <person name="Jackson S.A."/>
            <person name="Sutton T.D.S."/>
            <person name="Dobson A.D.W."/>
            <person name="Rama T."/>
        </authorList>
    </citation>
    <scope>NUCLEOTIDE SEQUENCE</scope>
    <source>
        <strain evidence="6">TS7</strain>
    </source>
</reference>
<dbReference type="GO" id="GO:0006412">
    <property type="term" value="P:translation"/>
    <property type="evidence" value="ECO:0007669"/>
    <property type="project" value="InterPro"/>
</dbReference>
<dbReference type="GeneID" id="70292288"/>
<dbReference type="CDD" id="cd00392">
    <property type="entry name" value="Ribosomal_L13"/>
    <property type="match status" value="1"/>
</dbReference>
<dbReference type="GO" id="GO:0003735">
    <property type="term" value="F:structural constituent of ribosome"/>
    <property type="evidence" value="ECO:0007669"/>
    <property type="project" value="InterPro"/>
</dbReference>
<comment type="similarity">
    <text evidence="2 5">Belongs to the universal ribosomal protein uL13 family.</text>
</comment>
<evidence type="ECO:0000313" key="6">
    <source>
        <dbReference type="EMBL" id="KAG9252940.1"/>
    </source>
</evidence>
<proteinExistence type="inferred from homology"/>
<keyword evidence="4 5" id="KW-0687">Ribonucleoprotein</keyword>
<accession>A0A9P7ZJ37</accession>
<evidence type="ECO:0000256" key="2">
    <source>
        <dbReference type="ARBA" id="ARBA00006227"/>
    </source>
</evidence>
<dbReference type="RefSeq" id="XP_046116864.1">
    <property type="nucleotide sequence ID" value="XM_046261385.1"/>
</dbReference>
<dbReference type="PANTHER" id="PTHR11545">
    <property type="entry name" value="RIBOSOMAL PROTEIN L13"/>
    <property type="match status" value="1"/>
</dbReference>
<dbReference type="InterPro" id="IPR005755">
    <property type="entry name" value="Ribosomal_uL13_euk/arc"/>
</dbReference>
<dbReference type="FunFam" id="6.10.250.3250:FF:000001">
    <property type="entry name" value="60S ribosomal protein L13a"/>
    <property type="match status" value="1"/>
</dbReference>
<dbReference type="Pfam" id="PF00572">
    <property type="entry name" value="Ribosomal_L13"/>
    <property type="match status" value="1"/>
</dbReference>
<organism evidence="6 7">
    <name type="scientific">Emericellopsis atlantica</name>
    <dbReference type="NCBI Taxonomy" id="2614577"/>
    <lineage>
        <taxon>Eukaryota</taxon>
        <taxon>Fungi</taxon>
        <taxon>Dikarya</taxon>
        <taxon>Ascomycota</taxon>
        <taxon>Pezizomycotina</taxon>
        <taxon>Sordariomycetes</taxon>
        <taxon>Hypocreomycetidae</taxon>
        <taxon>Hypocreales</taxon>
        <taxon>Bionectriaceae</taxon>
        <taxon>Emericellopsis</taxon>
    </lineage>
</organism>
<dbReference type="PANTHER" id="PTHR11545:SF3">
    <property type="entry name" value="LARGE RIBOSOMAL SUBUNIT PROTEIN UL13"/>
    <property type="match status" value="1"/>
</dbReference>
<dbReference type="AlphaFoldDB" id="A0A9P7ZJ37"/>
<dbReference type="GO" id="GO:0003729">
    <property type="term" value="F:mRNA binding"/>
    <property type="evidence" value="ECO:0007669"/>
    <property type="project" value="TreeGrafter"/>
</dbReference>
<evidence type="ECO:0000256" key="3">
    <source>
        <dbReference type="ARBA" id="ARBA00022980"/>
    </source>
</evidence>
<evidence type="ECO:0000256" key="4">
    <source>
        <dbReference type="ARBA" id="ARBA00023274"/>
    </source>
</evidence>
<keyword evidence="7" id="KW-1185">Reference proteome</keyword>